<dbReference type="OrthoDB" id="4347at2759"/>
<evidence type="ECO:0000313" key="2">
    <source>
        <dbReference type="EMBL" id="KAF2099484.1"/>
    </source>
</evidence>
<protein>
    <recommendedName>
        <fullName evidence="1">DUF218 domain-containing protein</fullName>
    </recommendedName>
</protein>
<organism evidence="2 3">
    <name type="scientific">Rhizodiscina lignyota</name>
    <dbReference type="NCBI Taxonomy" id="1504668"/>
    <lineage>
        <taxon>Eukaryota</taxon>
        <taxon>Fungi</taxon>
        <taxon>Dikarya</taxon>
        <taxon>Ascomycota</taxon>
        <taxon>Pezizomycotina</taxon>
        <taxon>Dothideomycetes</taxon>
        <taxon>Pleosporomycetidae</taxon>
        <taxon>Aulographales</taxon>
        <taxon>Rhizodiscinaceae</taxon>
        <taxon>Rhizodiscina</taxon>
    </lineage>
</organism>
<feature type="domain" description="DUF218" evidence="1">
    <location>
        <begin position="51"/>
        <end position="157"/>
    </location>
</feature>
<dbReference type="InterPro" id="IPR014729">
    <property type="entry name" value="Rossmann-like_a/b/a_fold"/>
</dbReference>
<dbReference type="EMBL" id="ML978125">
    <property type="protein sequence ID" value="KAF2099484.1"/>
    <property type="molecule type" value="Genomic_DNA"/>
</dbReference>
<reference evidence="2" key="1">
    <citation type="journal article" date="2020" name="Stud. Mycol.">
        <title>101 Dothideomycetes genomes: a test case for predicting lifestyles and emergence of pathogens.</title>
        <authorList>
            <person name="Haridas S."/>
            <person name="Albert R."/>
            <person name="Binder M."/>
            <person name="Bloem J."/>
            <person name="Labutti K."/>
            <person name="Salamov A."/>
            <person name="Andreopoulos B."/>
            <person name="Baker S."/>
            <person name="Barry K."/>
            <person name="Bills G."/>
            <person name="Bluhm B."/>
            <person name="Cannon C."/>
            <person name="Castanera R."/>
            <person name="Culley D."/>
            <person name="Daum C."/>
            <person name="Ezra D."/>
            <person name="Gonzalez J."/>
            <person name="Henrissat B."/>
            <person name="Kuo A."/>
            <person name="Liang C."/>
            <person name="Lipzen A."/>
            <person name="Lutzoni F."/>
            <person name="Magnuson J."/>
            <person name="Mondo S."/>
            <person name="Nolan M."/>
            <person name="Ohm R."/>
            <person name="Pangilinan J."/>
            <person name="Park H.-J."/>
            <person name="Ramirez L."/>
            <person name="Alfaro M."/>
            <person name="Sun H."/>
            <person name="Tritt A."/>
            <person name="Yoshinaga Y."/>
            <person name="Zwiers L.-H."/>
            <person name="Turgeon B."/>
            <person name="Goodwin S."/>
            <person name="Spatafora J."/>
            <person name="Crous P."/>
            <person name="Grigoriev I."/>
        </authorList>
    </citation>
    <scope>NUCLEOTIDE SEQUENCE</scope>
    <source>
        <strain evidence="2">CBS 133067</strain>
    </source>
</reference>
<evidence type="ECO:0000259" key="1">
    <source>
        <dbReference type="Pfam" id="PF02698"/>
    </source>
</evidence>
<dbReference type="InterPro" id="IPR055323">
    <property type="entry name" value="C57A10.07/YOR238W"/>
</dbReference>
<dbReference type="PANTHER" id="PTHR28110">
    <property type="entry name" value="TRANSMEMBRANE PROTEIN"/>
    <property type="match status" value="1"/>
</dbReference>
<dbReference type="GO" id="GO:0005737">
    <property type="term" value="C:cytoplasm"/>
    <property type="evidence" value="ECO:0007669"/>
    <property type="project" value="TreeGrafter"/>
</dbReference>
<proteinExistence type="predicted"/>
<name>A0A9P4IHU4_9PEZI</name>
<comment type="caution">
    <text evidence="2">The sequence shown here is derived from an EMBL/GenBank/DDBJ whole genome shotgun (WGS) entry which is preliminary data.</text>
</comment>
<sequence length="252" mass="28859">MAPRRPLTILCCHAVYTGTANDDPFDEKNWVLKSFQKADASKGKAGEHTTFIQHLQLAVRCWQQCSNGVLIFSGTATEKSKWEGTEARGYLNVLDHIVLDIKNKGRILLEEHATDSYQNILFSILLYNKKYREWPDSVTVVTHAFKRHRIIDLHARAIKWPPALIDFQGIDPPFSEEERAAVEKAEARCCEDWEKDMYGVRPPLRQKRIERGLDEAATMQLHDDGDVRGLLGWDGGCQPAELYPDELPWEKL</sequence>
<accession>A0A9P4IHU4</accession>
<dbReference type="Gene3D" id="3.40.50.620">
    <property type="entry name" value="HUPs"/>
    <property type="match status" value="1"/>
</dbReference>
<gene>
    <name evidence="2" type="ORF">NA57DRAFT_55449</name>
</gene>
<dbReference type="Pfam" id="PF02698">
    <property type="entry name" value="DUF218"/>
    <property type="match status" value="1"/>
</dbReference>
<dbReference type="PANTHER" id="PTHR28110:SF1">
    <property type="entry name" value="TRANSMEMBRANE PROTEIN"/>
    <property type="match status" value="1"/>
</dbReference>
<evidence type="ECO:0000313" key="3">
    <source>
        <dbReference type="Proteomes" id="UP000799772"/>
    </source>
</evidence>
<dbReference type="InterPro" id="IPR003848">
    <property type="entry name" value="DUF218"/>
</dbReference>
<keyword evidence="3" id="KW-1185">Reference proteome</keyword>
<dbReference type="Proteomes" id="UP000799772">
    <property type="component" value="Unassembled WGS sequence"/>
</dbReference>
<dbReference type="AlphaFoldDB" id="A0A9P4IHU4"/>